<dbReference type="Pfam" id="PF00078">
    <property type="entry name" value="RVT_1"/>
    <property type="match status" value="1"/>
</dbReference>
<keyword evidence="7" id="KW-1185">Reference proteome</keyword>
<dbReference type="EMBL" id="JAFCIX010000026">
    <property type="protein sequence ID" value="KAH6600859.1"/>
    <property type="molecule type" value="Genomic_DNA"/>
</dbReference>
<dbReference type="PANTHER" id="PTHR12203:SF35">
    <property type="entry name" value="PROTEIN O-GLUCOSYLTRANSFERASE 1"/>
    <property type="match status" value="1"/>
</dbReference>
<gene>
    <name evidence="6" type="ORF">BASA50_002026</name>
</gene>
<proteinExistence type="inferred from homology"/>
<keyword evidence="2" id="KW-0808">Transferase</keyword>
<dbReference type="CDD" id="cd01650">
    <property type="entry name" value="RT_nLTR_like"/>
    <property type="match status" value="1"/>
</dbReference>
<dbReference type="SMART" id="SM00672">
    <property type="entry name" value="CAP10"/>
    <property type="match status" value="1"/>
</dbReference>
<feature type="compositionally biased region" description="Polar residues" evidence="3">
    <location>
        <begin position="78"/>
        <end position="94"/>
    </location>
</feature>
<feature type="region of interest" description="Disordered" evidence="3">
    <location>
        <begin position="78"/>
        <end position="108"/>
    </location>
</feature>
<accession>A0ABQ8FMJ5</accession>
<dbReference type="InterPro" id="IPR051091">
    <property type="entry name" value="O-Glucosyltr/Glycosyltrsf_90"/>
</dbReference>
<dbReference type="PROSITE" id="PS50878">
    <property type="entry name" value="RT_POL"/>
    <property type="match status" value="1"/>
</dbReference>
<evidence type="ECO:0000259" key="5">
    <source>
        <dbReference type="PROSITE" id="PS50878"/>
    </source>
</evidence>
<evidence type="ECO:0000313" key="6">
    <source>
        <dbReference type="EMBL" id="KAH6600859.1"/>
    </source>
</evidence>
<dbReference type="InterPro" id="IPR000477">
    <property type="entry name" value="RT_dom"/>
</dbReference>
<dbReference type="Proteomes" id="UP001648503">
    <property type="component" value="Unassembled WGS sequence"/>
</dbReference>
<dbReference type="PANTHER" id="PTHR12203">
    <property type="entry name" value="KDEL LYS-ASP-GLU-LEU CONTAINING - RELATED"/>
    <property type="match status" value="1"/>
</dbReference>
<dbReference type="SUPFAM" id="SSF56672">
    <property type="entry name" value="DNA/RNA polymerases"/>
    <property type="match status" value="1"/>
</dbReference>
<feature type="transmembrane region" description="Helical" evidence="4">
    <location>
        <begin position="27"/>
        <end position="49"/>
    </location>
</feature>
<name>A0ABQ8FMJ5_9FUNG</name>
<evidence type="ECO:0000256" key="1">
    <source>
        <dbReference type="ARBA" id="ARBA00010118"/>
    </source>
</evidence>
<sequence>MAKLPSYSNNVKARTLWSMVPKVNARAVQTLIAAIVIVVLVQWMFFAIYTSTAMLLPNSNTNGSAVASMASASLDSNNSVDPFATNRGSSSQTRVQDDHTQIQPNSGDNYLDSLLARQSSTLNEAETRYKVKLGRSPPNGYAGWFKTAQEKKCLIDDYELIWDDMAPYYQLGGDEFRRRMNVLKRNALRALSPNIRNGVITGSAMWEVLLENSIKNVPDLDFIINELDEPRIIFNLDRSGPGLLEAEAKLTPSDANQRLDEKPEWFSMSGTDHLKLMKEECHIHDPNRPLEQVHEAHGYLQSPMSTLYSRKLLPILSHTRISNCFRDIIVPSIYYYSLYAGGASKADRFPWNERKSVIYWRGSTTGGHAKRGNWHNFHRIRLAKLAMKHPDMMDMKITSTIQCNFQDCADMRKELDISASEPSDTVYNYKYAMDIDGNSFSGRFFRLLESGSLVFKMTIFNEYFERWIVPWEHYIPVAVDLSDLEEKITWARNNDAEARRIAESGRRFSERILNKPQMECYTELLLLEMSNLWNSVELYWLKLDVWSIYVFCEVVIQFFIPAHCNGARQAFIAAATHTNPDPVQCNTLRDEWSRLKAAATQLERVDGRKQWVKHADNLDRAVSDGRTDLVFSAARAMSGNSSRSAAVTPLYNSNGIVQYDPTSILRVMQCHYGSLAADTTGHSLDLQYWHDRQPIQVSRDTSTIRNSDILDQDFSWNQIAAALLQMSPRKAPGDDGISTAFYQAALYMPANTQEGVPPTSFARALLRVCGQVFASATIPRAWLCASIVFIDEKDGDPLNPGDKRDIALINVGLKLVCKVLQMRIERFVETNNLLSYKQAGFRKREECVGQVVSLVDIIQRRQNAGLNTHVLFIDIRKAFDTVPVGALLWKLQNMGFPRRTLAFLKALYTFSSARARAGSLLSDPFPVQRGVRQGCPLSGLLFNLFINDILDGVAPITVPGLPRNTNPIRGLMYADDVAVFADSEQSLLAVSTAIEQ</sequence>
<keyword evidence="4" id="KW-0812">Transmembrane</keyword>
<dbReference type="InterPro" id="IPR043502">
    <property type="entry name" value="DNA/RNA_pol_sf"/>
</dbReference>
<feature type="domain" description="Reverse transcriptase" evidence="5">
    <location>
        <begin position="771"/>
        <end position="996"/>
    </location>
</feature>
<evidence type="ECO:0000313" key="7">
    <source>
        <dbReference type="Proteomes" id="UP001648503"/>
    </source>
</evidence>
<keyword evidence="4" id="KW-1133">Transmembrane helix</keyword>
<evidence type="ECO:0000256" key="2">
    <source>
        <dbReference type="ARBA" id="ARBA00022679"/>
    </source>
</evidence>
<dbReference type="InterPro" id="IPR006598">
    <property type="entry name" value="CAP10"/>
</dbReference>
<dbReference type="Pfam" id="PF05686">
    <property type="entry name" value="Glyco_transf_90"/>
    <property type="match status" value="1"/>
</dbReference>
<protein>
    <recommendedName>
        <fullName evidence="5">Reverse transcriptase domain-containing protein</fullName>
    </recommendedName>
</protein>
<evidence type="ECO:0000256" key="4">
    <source>
        <dbReference type="SAM" id="Phobius"/>
    </source>
</evidence>
<organism evidence="6 7">
    <name type="scientific">Batrachochytrium salamandrivorans</name>
    <dbReference type="NCBI Taxonomy" id="1357716"/>
    <lineage>
        <taxon>Eukaryota</taxon>
        <taxon>Fungi</taxon>
        <taxon>Fungi incertae sedis</taxon>
        <taxon>Chytridiomycota</taxon>
        <taxon>Chytridiomycota incertae sedis</taxon>
        <taxon>Chytridiomycetes</taxon>
        <taxon>Rhizophydiales</taxon>
        <taxon>Rhizophydiales incertae sedis</taxon>
        <taxon>Batrachochytrium</taxon>
    </lineage>
</organism>
<reference evidence="6 7" key="1">
    <citation type="submission" date="2021-02" db="EMBL/GenBank/DDBJ databases">
        <title>Variation within the Batrachochytrium salamandrivorans European outbreak.</title>
        <authorList>
            <person name="Kelly M."/>
            <person name="Pasmans F."/>
            <person name="Shea T.P."/>
            <person name="Munoz J.F."/>
            <person name="Carranza S."/>
            <person name="Cuomo C.A."/>
            <person name="Martel A."/>
        </authorList>
    </citation>
    <scope>NUCLEOTIDE SEQUENCE [LARGE SCALE GENOMIC DNA]</scope>
    <source>
        <strain evidence="6 7">AMFP18/2</strain>
    </source>
</reference>
<evidence type="ECO:0000256" key="3">
    <source>
        <dbReference type="SAM" id="MobiDB-lite"/>
    </source>
</evidence>
<comment type="similarity">
    <text evidence="1">Belongs to the glycosyltransferase 90 family.</text>
</comment>
<keyword evidence="4" id="KW-0472">Membrane</keyword>
<comment type="caution">
    <text evidence="6">The sequence shown here is derived from an EMBL/GenBank/DDBJ whole genome shotgun (WGS) entry which is preliminary data.</text>
</comment>